<organism evidence="2 3">
    <name type="scientific">Phytophthora fragariaefolia</name>
    <dbReference type="NCBI Taxonomy" id="1490495"/>
    <lineage>
        <taxon>Eukaryota</taxon>
        <taxon>Sar</taxon>
        <taxon>Stramenopiles</taxon>
        <taxon>Oomycota</taxon>
        <taxon>Peronosporomycetes</taxon>
        <taxon>Peronosporales</taxon>
        <taxon>Peronosporaceae</taxon>
        <taxon>Phytophthora</taxon>
    </lineage>
</organism>
<feature type="compositionally biased region" description="Basic and acidic residues" evidence="1">
    <location>
        <begin position="456"/>
        <end position="471"/>
    </location>
</feature>
<dbReference type="InterPro" id="IPR011989">
    <property type="entry name" value="ARM-like"/>
</dbReference>
<evidence type="ECO:0000313" key="2">
    <source>
        <dbReference type="EMBL" id="GMF53207.1"/>
    </source>
</evidence>
<name>A0A9W6Y574_9STRA</name>
<evidence type="ECO:0000256" key="1">
    <source>
        <dbReference type="SAM" id="MobiDB-lite"/>
    </source>
</evidence>
<feature type="region of interest" description="Disordered" evidence="1">
    <location>
        <begin position="304"/>
        <end position="329"/>
    </location>
</feature>
<proteinExistence type="predicted"/>
<keyword evidence="3" id="KW-1185">Reference proteome</keyword>
<accession>A0A9W6Y574</accession>
<sequence>MQLLASCFAKLWDLENSSSAKEGSDQLSTGHGKCEFDSWLLLLSALANSIEVSDDNRDALAEASLCLQGQPDENGAKPVETSVSACALFTHFFQSKVQSYAHLFDLADNQEQGIRGTISFEERNDDWSPEDVILGGCTSLLLGYLMAGSPTNSDIILTALPDKSPRLLLRALSVFAALYSQIGALTSELANSVLHVEEVLKSFLTSGTDASLCAVVMEGDDTSIQQQKIVGKSVSEVEEVEGIGQTCTMSFKDGVKTKRASAKKPPSTLGSRPFKNLCSNIDDSDSELHTDATSVQKNRIISQGCENRTLPQSPGRKQMREKSPNTTPVVQLTPQKSQIDERSPLTALRPDGTLSSPVVARLLKRTRQLVDEFDAAFSKPNRSRRSKRYSLEEGSMPEGDTSPFMVLTMNVTCHDNDNGGVDLLQGNQTLGNAEANTATLKFDGYSRLQSKRRKKETHDQDTKTKKDENYTRGRRGVLDFTPSSVPPSTPLRAKNNSVFLRTPTRNGRSPGLSQESPSCYLTPTKVPSLAPLRVKKSVEMLLTPTRSPSMFEAPVSSSPHRRKAKSSRAPPPSCASAVFDFTD</sequence>
<feature type="region of interest" description="Disordered" evidence="1">
    <location>
        <begin position="379"/>
        <end position="403"/>
    </location>
</feature>
<gene>
    <name evidence="2" type="ORF">Pfra01_002194100</name>
</gene>
<evidence type="ECO:0000313" key="3">
    <source>
        <dbReference type="Proteomes" id="UP001165121"/>
    </source>
</evidence>
<feature type="compositionally biased region" description="Polar residues" evidence="1">
    <location>
        <begin position="494"/>
        <end position="519"/>
    </location>
</feature>
<comment type="caution">
    <text evidence="2">The sequence shown here is derived from an EMBL/GenBank/DDBJ whole genome shotgun (WGS) entry which is preliminary data.</text>
</comment>
<dbReference type="AlphaFoldDB" id="A0A9W6Y574"/>
<feature type="region of interest" description="Disordered" evidence="1">
    <location>
        <begin position="444"/>
        <end position="519"/>
    </location>
</feature>
<protein>
    <submittedName>
        <fullName evidence="2">Unnamed protein product</fullName>
    </submittedName>
</protein>
<dbReference type="OrthoDB" id="78088at2759"/>
<feature type="region of interest" description="Disordered" evidence="1">
    <location>
        <begin position="546"/>
        <end position="583"/>
    </location>
</feature>
<dbReference type="Gene3D" id="1.25.10.10">
    <property type="entry name" value="Leucine-rich Repeat Variant"/>
    <property type="match status" value="1"/>
</dbReference>
<dbReference type="EMBL" id="BSXT01003247">
    <property type="protein sequence ID" value="GMF53207.1"/>
    <property type="molecule type" value="Genomic_DNA"/>
</dbReference>
<reference evidence="2" key="1">
    <citation type="submission" date="2023-04" db="EMBL/GenBank/DDBJ databases">
        <title>Phytophthora fragariaefolia NBRC 109709.</title>
        <authorList>
            <person name="Ichikawa N."/>
            <person name="Sato H."/>
            <person name="Tonouchi N."/>
        </authorList>
    </citation>
    <scope>NUCLEOTIDE SEQUENCE</scope>
    <source>
        <strain evidence="2">NBRC 109709</strain>
    </source>
</reference>
<dbReference type="Proteomes" id="UP001165121">
    <property type="component" value="Unassembled WGS sequence"/>
</dbReference>